<evidence type="ECO:0000313" key="6">
    <source>
        <dbReference type="Proteomes" id="UP000218811"/>
    </source>
</evidence>
<dbReference type="OrthoDB" id="301415at2759"/>
<protein>
    <recommendedName>
        <fullName evidence="4">Alpha-type protein kinase domain-containing protein</fullName>
    </recommendedName>
</protein>
<proteinExistence type="predicted"/>
<evidence type="ECO:0000256" key="1">
    <source>
        <dbReference type="ARBA" id="ARBA00022527"/>
    </source>
</evidence>
<dbReference type="OMA" id="TIVAKCC"/>
<dbReference type="GO" id="GO:0005524">
    <property type="term" value="F:ATP binding"/>
    <property type="evidence" value="ECO:0007669"/>
    <property type="project" value="InterPro"/>
</dbReference>
<dbReference type="AlphaFoldDB" id="A0A2H3JSX3"/>
<dbReference type="Proteomes" id="UP000218811">
    <property type="component" value="Unassembled WGS sequence"/>
</dbReference>
<evidence type="ECO:0000256" key="3">
    <source>
        <dbReference type="ARBA" id="ARBA00022777"/>
    </source>
</evidence>
<evidence type="ECO:0000256" key="2">
    <source>
        <dbReference type="ARBA" id="ARBA00022679"/>
    </source>
</evidence>
<reference evidence="5 6" key="1">
    <citation type="journal article" date="2012" name="Science">
        <title>The Paleozoic origin of enzymatic lignin decomposition reconstructed from 31 fungal genomes.</title>
        <authorList>
            <person name="Floudas D."/>
            <person name="Binder M."/>
            <person name="Riley R."/>
            <person name="Barry K."/>
            <person name="Blanchette R.A."/>
            <person name="Henrissat B."/>
            <person name="Martinez A.T."/>
            <person name="Otillar R."/>
            <person name="Spatafora J.W."/>
            <person name="Yadav J.S."/>
            <person name="Aerts A."/>
            <person name="Benoit I."/>
            <person name="Boyd A."/>
            <person name="Carlson A."/>
            <person name="Copeland A."/>
            <person name="Coutinho P.M."/>
            <person name="de Vries R.P."/>
            <person name="Ferreira P."/>
            <person name="Findley K."/>
            <person name="Foster B."/>
            <person name="Gaskell J."/>
            <person name="Glotzer D."/>
            <person name="Gorecki P."/>
            <person name="Heitman J."/>
            <person name="Hesse C."/>
            <person name="Hori C."/>
            <person name="Igarashi K."/>
            <person name="Jurgens J.A."/>
            <person name="Kallen N."/>
            <person name="Kersten P."/>
            <person name="Kohler A."/>
            <person name="Kuees U."/>
            <person name="Kumar T.K.A."/>
            <person name="Kuo A."/>
            <person name="LaButti K."/>
            <person name="Larrondo L.F."/>
            <person name="Lindquist E."/>
            <person name="Ling A."/>
            <person name="Lombard V."/>
            <person name="Lucas S."/>
            <person name="Lundell T."/>
            <person name="Martin R."/>
            <person name="McLaughlin D.J."/>
            <person name="Morgenstern I."/>
            <person name="Morin E."/>
            <person name="Murat C."/>
            <person name="Nagy L.G."/>
            <person name="Nolan M."/>
            <person name="Ohm R.A."/>
            <person name="Patyshakuliyeva A."/>
            <person name="Rokas A."/>
            <person name="Ruiz-Duenas F.J."/>
            <person name="Sabat G."/>
            <person name="Salamov A."/>
            <person name="Samejima M."/>
            <person name="Schmutz J."/>
            <person name="Slot J.C."/>
            <person name="St John F."/>
            <person name="Stenlid J."/>
            <person name="Sun H."/>
            <person name="Sun S."/>
            <person name="Syed K."/>
            <person name="Tsang A."/>
            <person name="Wiebenga A."/>
            <person name="Young D."/>
            <person name="Pisabarro A."/>
            <person name="Eastwood D.C."/>
            <person name="Martin F."/>
            <person name="Cullen D."/>
            <person name="Grigoriev I.V."/>
            <person name="Hibbett D.S."/>
        </authorList>
    </citation>
    <scope>NUCLEOTIDE SEQUENCE [LARGE SCALE GENOMIC DNA]</scope>
    <source>
        <strain evidence="5 6">MD-104</strain>
    </source>
</reference>
<gene>
    <name evidence="5" type="ORF">WOLCODRAFT_67511</name>
</gene>
<dbReference type="Pfam" id="PF02816">
    <property type="entry name" value="Alpha_kinase"/>
    <property type="match status" value="1"/>
</dbReference>
<dbReference type="EMBL" id="KB468053">
    <property type="protein sequence ID" value="PCH39774.1"/>
    <property type="molecule type" value="Genomic_DNA"/>
</dbReference>
<evidence type="ECO:0000259" key="4">
    <source>
        <dbReference type="PROSITE" id="PS51158"/>
    </source>
</evidence>
<dbReference type="Gene3D" id="3.20.200.10">
    <property type="entry name" value="MHCK/EF2 kinase"/>
    <property type="match status" value="1"/>
</dbReference>
<dbReference type="PROSITE" id="PS51158">
    <property type="entry name" value="ALPHA_KINASE"/>
    <property type="match status" value="1"/>
</dbReference>
<dbReference type="GO" id="GO:0004674">
    <property type="term" value="F:protein serine/threonine kinase activity"/>
    <property type="evidence" value="ECO:0007669"/>
    <property type="project" value="UniProtKB-KW"/>
</dbReference>
<dbReference type="STRING" id="742152.A0A2H3JSX3"/>
<keyword evidence="2" id="KW-0808">Transferase</keyword>
<sequence length="156" mass="18019">MKKVAAKRCFYRSQNNRRLRFPQADELPKMLMETNCLYWAASLQKLVDDFRRDHAKEKSMVAIQKLPCAIPDFRFVACGLAIPRDDEEAPVYLLEELIHAPFIKYISNNSVRPSGKLTGIDHAKALYLCASQHIQYLYTERTMFVSDLQGKASFEL</sequence>
<evidence type="ECO:0000313" key="5">
    <source>
        <dbReference type="EMBL" id="PCH39774.1"/>
    </source>
</evidence>
<accession>A0A2H3JSX3</accession>
<dbReference type="InterPro" id="IPR004166">
    <property type="entry name" value="a-kinase_dom"/>
</dbReference>
<name>A0A2H3JSX3_WOLCO</name>
<feature type="domain" description="Alpha-type protein kinase" evidence="4">
    <location>
        <begin position="1"/>
        <end position="156"/>
    </location>
</feature>
<keyword evidence="6" id="KW-1185">Reference proteome</keyword>
<keyword evidence="1" id="KW-0723">Serine/threonine-protein kinase</keyword>
<organism evidence="5 6">
    <name type="scientific">Wolfiporia cocos (strain MD-104)</name>
    <name type="common">Brown rot fungus</name>
    <dbReference type="NCBI Taxonomy" id="742152"/>
    <lineage>
        <taxon>Eukaryota</taxon>
        <taxon>Fungi</taxon>
        <taxon>Dikarya</taxon>
        <taxon>Basidiomycota</taxon>
        <taxon>Agaricomycotina</taxon>
        <taxon>Agaricomycetes</taxon>
        <taxon>Polyporales</taxon>
        <taxon>Phaeolaceae</taxon>
        <taxon>Wolfiporia</taxon>
    </lineage>
</organism>
<keyword evidence="3" id="KW-0418">Kinase</keyword>